<dbReference type="Proteomes" id="UP000011922">
    <property type="component" value="Unassembled WGS sequence"/>
</dbReference>
<comment type="caution">
    <text evidence="2">The sequence shown here is derived from an EMBL/GenBank/DDBJ whole genome shotgun (WGS) entry which is preliminary data.</text>
</comment>
<dbReference type="AlphaFoldDB" id="M5PT97"/>
<evidence type="ECO:0008006" key="4">
    <source>
        <dbReference type="Google" id="ProtNLM"/>
    </source>
</evidence>
<evidence type="ECO:0000256" key="1">
    <source>
        <dbReference type="SAM" id="MobiDB-lite"/>
    </source>
</evidence>
<proteinExistence type="predicted"/>
<dbReference type="OrthoDB" id="5460146at2"/>
<protein>
    <recommendedName>
        <fullName evidence="4">Transcriptional regulator</fullName>
    </recommendedName>
</protein>
<feature type="compositionally biased region" description="Polar residues" evidence="1">
    <location>
        <begin position="64"/>
        <end position="74"/>
    </location>
</feature>
<evidence type="ECO:0000313" key="2">
    <source>
        <dbReference type="EMBL" id="EMG37334.1"/>
    </source>
</evidence>
<accession>M5PT97</accession>
<evidence type="ECO:0000313" key="3">
    <source>
        <dbReference type="Proteomes" id="UP000011922"/>
    </source>
</evidence>
<feature type="region of interest" description="Disordered" evidence="1">
    <location>
        <begin position="62"/>
        <end position="81"/>
    </location>
</feature>
<dbReference type="PATRIC" id="fig|1262666.3.peg.1868"/>
<dbReference type="EMBL" id="AOSV01000019">
    <property type="protein sequence ID" value="EMG37334.1"/>
    <property type="molecule type" value="Genomic_DNA"/>
</dbReference>
<reference evidence="2 3" key="1">
    <citation type="journal article" date="2013" name="Genome Announc.">
        <title>Draft Genome Sequence for Desulfovibrio africanus Strain PCS.</title>
        <authorList>
            <person name="Brown S.D."/>
            <person name="Utturkar S.M."/>
            <person name="Arkin A.P."/>
            <person name="Deutschbauer A.M."/>
            <person name="Elias D.A."/>
            <person name="Hazen T.C."/>
            <person name="Chakraborty R."/>
        </authorList>
    </citation>
    <scope>NUCLEOTIDE SEQUENCE [LARGE SCALE GENOMIC DNA]</scope>
    <source>
        <strain evidence="2 3">PCS</strain>
    </source>
</reference>
<organism evidence="2 3">
    <name type="scientific">Desulfocurvibacter africanus PCS</name>
    <dbReference type="NCBI Taxonomy" id="1262666"/>
    <lineage>
        <taxon>Bacteria</taxon>
        <taxon>Pseudomonadati</taxon>
        <taxon>Thermodesulfobacteriota</taxon>
        <taxon>Desulfovibrionia</taxon>
        <taxon>Desulfovibrionales</taxon>
        <taxon>Desulfovibrionaceae</taxon>
        <taxon>Desulfocurvibacter</taxon>
    </lineage>
</organism>
<dbReference type="RefSeq" id="WP_005986417.1">
    <property type="nucleotide sequence ID" value="NZ_AOSV01000019.1"/>
</dbReference>
<gene>
    <name evidence="2" type="ORF">PCS_01846</name>
</gene>
<sequence length="81" mass="9178">MKRNSIQIRSWIVRKGIRLSVLAKKLSVHHTLVSQTVSGTKHNRKVLKALRDLACPKKWLAFPPTSTTTHSGQPNRPPFEP</sequence>
<name>M5PT97_DESAF</name>